<comment type="caution">
    <text evidence="3">The sequence shown here is derived from an EMBL/GenBank/DDBJ whole genome shotgun (WGS) entry which is preliminary data.</text>
</comment>
<keyword evidence="2" id="KW-0812">Transmembrane</keyword>
<protein>
    <submittedName>
        <fullName evidence="3">Uncharacterized protein</fullName>
    </submittedName>
</protein>
<feature type="compositionally biased region" description="Basic and acidic residues" evidence="1">
    <location>
        <begin position="34"/>
        <end position="49"/>
    </location>
</feature>
<keyword evidence="4" id="KW-1185">Reference proteome</keyword>
<organism evidence="3 4">
    <name type="scientific">Reticulibacter mediterranei</name>
    <dbReference type="NCBI Taxonomy" id="2778369"/>
    <lineage>
        <taxon>Bacteria</taxon>
        <taxon>Bacillati</taxon>
        <taxon>Chloroflexota</taxon>
        <taxon>Ktedonobacteria</taxon>
        <taxon>Ktedonobacterales</taxon>
        <taxon>Reticulibacteraceae</taxon>
        <taxon>Reticulibacter</taxon>
    </lineage>
</organism>
<evidence type="ECO:0000256" key="1">
    <source>
        <dbReference type="SAM" id="MobiDB-lite"/>
    </source>
</evidence>
<reference evidence="3" key="1">
    <citation type="submission" date="2020-10" db="EMBL/GenBank/DDBJ databases">
        <title>Taxonomic study of unclassified bacteria belonging to the class Ktedonobacteria.</title>
        <authorList>
            <person name="Yabe S."/>
            <person name="Wang C.M."/>
            <person name="Zheng Y."/>
            <person name="Sakai Y."/>
            <person name="Cavaletti L."/>
            <person name="Monciardini P."/>
            <person name="Donadio S."/>
        </authorList>
    </citation>
    <scope>NUCLEOTIDE SEQUENCE</scope>
    <source>
        <strain evidence="3">ID150040</strain>
    </source>
</reference>
<evidence type="ECO:0000313" key="3">
    <source>
        <dbReference type="EMBL" id="GHO92444.1"/>
    </source>
</evidence>
<evidence type="ECO:0000256" key="2">
    <source>
        <dbReference type="SAM" id="Phobius"/>
    </source>
</evidence>
<dbReference type="RefSeq" id="WP_220203278.1">
    <property type="nucleotide sequence ID" value="NZ_BNJK01000001.1"/>
</dbReference>
<proteinExistence type="predicted"/>
<dbReference type="Proteomes" id="UP000597444">
    <property type="component" value="Unassembled WGS sequence"/>
</dbReference>
<gene>
    <name evidence="3" type="ORF">KSF_024920</name>
</gene>
<dbReference type="EMBL" id="BNJK01000001">
    <property type="protein sequence ID" value="GHO92444.1"/>
    <property type="molecule type" value="Genomic_DNA"/>
</dbReference>
<evidence type="ECO:0000313" key="4">
    <source>
        <dbReference type="Proteomes" id="UP000597444"/>
    </source>
</evidence>
<keyword evidence="2" id="KW-0472">Membrane</keyword>
<name>A0A8J3IBP5_9CHLR</name>
<sequence>MMSLWYIYILVAVLLVICLVIVAIGFSRSGRRRATEFRGVARTEHDETHHKGRTRAPQHP</sequence>
<feature type="compositionally biased region" description="Basic residues" evidence="1">
    <location>
        <begin position="50"/>
        <end position="60"/>
    </location>
</feature>
<dbReference type="AlphaFoldDB" id="A0A8J3IBP5"/>
<keyword evidence="2" id="KW-1133">Transmembrane helix</keyword>
<accession>A0A8J3IBP5</accession>
<feature type="region of interest" description="Disordered" evidence="1">
    <location>
        <begin position="34"/>
        <end position="60"/>
    </location>
</feature>
<feature type="transmembrane region" description="Helical" evidence="2">
    <location>
        <begin position="6"/>
        <end position="26"/>
    </location>
</feature>